<accession>A0A6I5ZMI9</accession>
<proteinExistence type="predicted"/>
<dbReference type="OrthoDB" id="1728520at2"/>
<sequence length="259" mass="28781">MKTVDYCLQNLPALKDRQESLDISFIEIPGRPLLIDMGVQAQGGWAAAKAALDFFLEGRGVVEFGDLRVENWRLATLDIFWDNLPATLRETYLGGGSQIYTGKRVDITLPIAFLSAANLPKDEGWWAKFNILDERERLYCIIVARQGSLVHNIFKAAFYLSSNIDLLLQKGVAPEDFLWGWGSCPIAPFKHQAKHLACHGAVTSFWLKGEDERLAALTEGLGGFGEIRLHNFSSGRTFISGKIDRRQIPGLLEGISSQG</sequence>
<protein>
    <submittedName>
        <fullName evidence="1">Uncharacterized protein</fullName>
    </submittedName>
</protein>
<gene>
    <name evidence="1" type="ORF">MGLY_04160</name>
</gene>
<dbReference type="AlphaFoldDB" id="A0A6I5ZMI9"/>
<evidence type="ECO:0000313" key="2">
    <source>
        <dbReference type="Proteomes" id="UP000425916"/>
    </source>
</evidence>
<dbReference type="EMBL" id="CP046244">
    <property type="protein sequence ID" value="QGP91092.1"/>
    <property type="molecule type" value="Genomic_DNA"/>
</dbReference>
<dbReference type="Proteomes" id="UP000425916">
    <property type="component" value="Chromosome"/>
</dbReference>
<dbReference type="SUPFAM" id="SSF56199">
    <property type="entry name" value="Methenyltetrahydromethanopterin cyclohydrolase"/>
    <property type="match status" value="1"/>
</dbReference>
<name>A0A6I5ZMI9_9FIRM</name>
<organism evidence="1 2">
    <name type="scientific">Neomoorella glycerini</name>
    <dbReference type="NCBI Taxonomy" id="55779"/>
    <lineage>
        <taxon>Bacteria</taxon>
        <taxon>Bacillati</taxon>
        <taxon>Bacillota</taxon>
        <taxon>Clostridia</taxon>
        <taxon>Neomoorellales</taxon>
        <taxon>Neomoorellaceae</taxon>
        <taxon>Neomoorella</taxon>
    </lineage>
</organism>
<dbReference type="RefSeq" id="WP_156271518.1">
    <property type="nucleotide sequence ID" value="NZ_CP046244.1"/>
</dbReference>
<keyword evidence="2" id="KW-1185">Reference proteome</keyword>
<evidence type="ECO:0000313" key="1">
    <source>
        <dbReference type="EMBL" id="QGP91092.1"/>
    </source>
</evidence>
<reference evidence="1 2" key="1">
    <citation type="submission" date="2019-11" db="EMBL/GenBank/DDBJ databases">
        <title>Genome sequence of Moorella glycerini DSM11254.</title>
        <authorList>
            <person name="Poehlein A."/>
            <person name="Boeer T."/>
            <person name="Daniel R."/>
        </authorList>
    </citation>
    <scope>NUCLEOTIDE SEQUENCE [LARGE SCALE GENOMIC DNA]</scope>
    <source>
        <strain evidence="1 2">DSM 11254</strain>
    </source>
</reference>